<comment type="caution">
    <text evidence="1">The sequence shown here is derived from an EMBL/GenBank/DDBJ whole genome shotgun (WGS) entry which is preliminary data.</text>
</comment>
<sequence length="202" mass="21796">MAGPARNRVAPTGQIVAVDARGAWMGNRGRLHEGEGTRGVVRTHQVKAWITCRLEFRGRRVAQWHPNHYTPLFLLDEAVALAAGHRPCAECRRADFVAFALGNELDDPRAADLDARLHAERLPVGAARGTTPLAWRDVPPGAFVVTDAGPALACADHLALWDGDRYAYGAKRSRPARGDARLLTPACTVAALRAGYPVPVEA</sequence>
<dbReference type="RefSeq" id="WP_398278362.1">
    <property type="nucleotide sequence ID" value="NZ_JBITLV010000002.1"/>
</dbReference>
<protein>
    <submittedName>
        <fullName evidence="1">Uncharacterized protein</fullName>
    </submittedName>
</protein>
<keyword evidence="2" id="KW-1185">Reference proteome</keyword>
<evidence type="ECO:0000313" key="2">
    <source>
        <dbReference type="Proteomes" id="UP001612915"/>
    </source>
</evidence>
<organism evidence="1 2">
    <name type="scientific">Spongisporangium articulatum</name>
    <dbReference type="NCBI Taxonomy" id="3362603"/>
    <lineage>
        <taxon>Bacteria</taxon>
        <taxon>Bacillati</taxon>
        <taxon>Actinomycetota</taxon>
        <taxon>Actinomycetes</taxon>
        <taxon>Kineosporiales</taxon>
        <taxon>Kineosporiaceae</taxon>
        <taxon>Spongisporangium</taxon>
    </lineage>
</organism>
<dbReference type="EMBL" id="JBITLV010000002">
    <property type="protein sequence ID" value="MFI7587202.1"/>
    <property type="molecule type" value="Genomic_DNA"/>
</dbReference>
<name>A0ABW8ALJ9_9ACTN</name>
<evidence type="ECO:0000313" key="1">
    <source>
        <dbReference type="EMBL" id="MFI7587202.1"/>
    </source>
</evidence>
<reference evidence="1 2" key="1">
    <citation type="submission" date="2024-10" db="EMBL/GenBank/DDBJ databases">
        <title>The Natural Products Discovery Center: Release of the First 8490 Sequenced Strains for Exploring Actinobacteria Biosynthetic Diversity.</title>
        <authorList>
            <person name="Kalkreuter E."/>
            <person name="Kautsar S.A."/>
            <person name="Yang D."/>
            <person name="Bader C.D."/>
            <person name="Teijaro C.N."/>
            <person name="Fluegel L."/>
            <person name="Davis C.M."/>
            <person name="Simpson J.R."/>
            <person name="Lauterbach L."/>
            <person name="Steele A.D."/>
            <person name="Gui C."/>
            <person name="Meng S."/>
            <person name="Li G."/>
            <person name="Viehrig K."/>
            <person name="Ye F."/>
            <person name="Su P."/>
            <person name="Kiefer A.F."/>
            <person name="Nichols A."/>
            <person name="Cepeda A.J."/>
            <person name="Yan W."/>
            <person name="Fan B."/>
            <person name="Jiang Y."/>
            <person name="Adhikari A."/>
            <person name="Zheng C.-J."/>
            <person name="Schuster L."/>
            <person name="Cowan T.M."/>
            <person name="Smanski M.J."/>
            <person name="Chevrette M.G."/>
            <person name="De Carvalho L.P.S."/>
            <person name="Shen B."/>
        </authorList>
    </citation>
    <scope>NUCLEOTIDE SEQUENCE [LARGE SCALE GENOMIC DNA]</scope>
    <source>
        <strain evidence="1 2">NPDC049639</strain>
    </source>
</reference>
<gene>
    <name evidence="1" type="ORF">ACIB24_09030</name>
</gene>
<dbReference type="Proteomes" id="UP001612915">
    <property type="component" value="Unassembled WGS sequence"/>
</dbReference>
<accession>A0ABW8ALJ9</accession>
<proteinExistence type="predicted"/>